<keyword evidence="2 4" id="KW-0233">DNA recombination</keyword>
<dbReference type="RefSeq" id="WP_009186991.1">
    <property type="nucleotide sequence ID" value="NZ_AMGM01000130.1"/>
</dbReference>
<dbReference type="InterPro" id="IPR012340">
    <property type="entry name" value="NA-bd_OB-fold"/>
</dbReference>
<evidence type="ECO:0000256" key="2">
    <source>
        <dbReference type="ARBA" id="ARBA00023172"/>
    </source>
</evidence>
<dbReference type="PANTHER" id="PTHR33991">
    <property type="entry name" value="DNA REPAIR PROTEIN RECO"/>
    <property type="match status" value="1"/>
</dbReference>
<sequence>MLTKTQGIVVSYIRYKDTSIIVRIFTRELGLKSYIVNGVRSSNARTKMGFYQPLTFLDLVVYDKENVSLNRIAEVRLGKAYQRIPFDFMRSGIAMFVSEVLSKSIYDGYQNEELFDYLDLAICRLDAENTVLSHYPVTFLWETARYLGFAPDDALGFFEELQENFTKQMDWQPEVAYLEGLMEASFAYAEKTPGLIRRNLLDHLLLFYAKHLDQTSEWKSVKVLRQMMS</sequence>
<comment type="caution">
    <text evidence="6">The sequence shown here is derived from an EMBL/GenBank/DDBJ whole genome shotgun (WGS) entry which is preliminary data.</text>
</comment>
<dbReference type="HAMAP" id="MF_00201">
    <property type="entry name" value="RecO"/>
    <property type="match status" value="1"/>
</dbReference>
<dbReference type="SUPFAM" id="SSF50249">
    <property type="entry name" value="Nucleic acid-binding proteins"/>
    <property type="match status" value="1"/>
</dbReference>
<dbReference type="Pfam" id="PF11967">
    <property type="entry name" value="RecO_N"/>
    <property type="match status" value="1"/>
</dbReference>
<evidence type="ECO:0000259" key="5">
    <source>
        <dbReference type="Pfam" id="PF11967"/>
    </source>
</evidence>
<dbReference type="AlphaFoldDB" id="K1KTD0"/>
<dbReference type="EMBL" id="AMGM01000130">
    <property type="protein sequence ID" value="EKB47435.1"/>
    <property type="molecule type" value="Genomic_DNA"/>
</dbReference>
<dbReference type="PANTHER" id="PTHR33991:SF1">
    <property type="entry name" value="DNA REPAIR PROTEIN RECO"/>
    <property type="match status" value="1"/>
</dbReference>
<dbReference type="InterPro" id="IPR003717">
    <property type="entry name" value="RecO"/>
</dbReference>
<comment type="function">
    <text evidence="4">Involved in DNA repair and RecF pathway recombination.</text>
</comment>
<proteinExistence type="inferred from homology"/>
<name>K1KTD0_CECL9</name>
<dbReference type="NCBIfam" id="TIGR00613">
    <property type="entry name" value="reco"/>
    <property type="match status" value="1"/>
</dbReference>
<gene>
    <name evidence="4" type="primary">recO</name>
    <name evidence="6" type="ORF">B879_03971</name>
</gene>
<reference evidence="6 7" key="1">
    <citation type="journal article" date="2012" name="J. Bacteriol.">
        <title>Draft Genome Sequence of Cecembia lonarensis Strain LW9T, Isolated from Lonar Lake, a Haloalkaline Lake in India.</title>
        <authorList>
            <person name="Shivaji S."/>
            <person name="Ara S."/>
            <person name="Singh A."/>
            <person name="Pinnaka A.K."/>
        </authorList>
    </citation>
    <scope>NUCLEOTIDE SEQUENCE [LARGE SCALE GENOMIC DNA]</scope>
    <source>
        <strain evidence="6 7">LW9</strain>
    </source>
</reference>
<evidence type="ECO:0000313" key="7">
    <source>
        <dbReference type="Proteomes" id="UP000004478"/>
    </source>
</evidence>
<dbReference type="GO" id="GO:0006302">
    <property type="term" value="P:double-strand break repair"/>
    <property type="evidence" value="ECO:0007669"/>
    <property type="project" value="TreeGrafter"/>
</dbReference>
<keyword evidence="3 4" id="KW-0234">DNA repair</keyword>
<dbReference type="OrthoDB" id="9789152at2"/>
<dbReference type="Proteomes" id="UP000004478">
    <property type="component" value="Unassembled WGS sequence"/>
</dbReference>
<feature type="domain" description="DNA replication/recombination mediator RecO N-terminal" evidence="5">
    <location>
        <begin position="1"/>
        <end position="77"/>
    </location>
</feature>
<organism evidence="6 7">
    <name type="scientific">Cecembia lonarensis (strain CCUG 58316 / KCTC 22772 / LW9)</name>
    <dbReference type="NCBI Taxonomy" id="1225176"/>
    <lineage>
        <taxon>Bacteria</taxon>
        <taxon>Pseudomonadati</taxon>
        <taxon>Bacteroidota</taxon>
        <taxon>Cytophagia</taxon>
        <taxon>Cytophagales</taxon>
        <taxon>Cyclobacteriaceae</taxon>
        <taxon>Cecembia</taxon>
    </lineage>
</organism>
<dbReference type="Gene3D" id="2.40.50.140">
    <property type="entry name" value="Nucleic acid-binding proteins"/>
    <property type="match status" value="1"/>
</dbReference>
<keyword evidence="7" id="KW-1185">Reference proteome</keyword>
<evidence type="ECO:0000256" key="4">
    <source>
        <dbReference type="HAMAP-Rule" id="MF_00201"/>
    </source>
</evidence>
<dbReference type="GO" id="GO:0043590">
    <property type="term" value="C:bacterial nucleoid"/>
    <property type="evidence" value="ECO:0007669"/>
    <property type="project" value="TreeGrafter"/>
</dbReference>
<keyword evidence="1 4" id="KW-0227">DNA damage</keyword>
<protein>
    <recommendedName>
        <fullName evidence="4">DNA repair protein RecO</fullName>
    </recommendedName>
    <alternativeName>
        <fullName evidence="4">Recombination protein O</fullName>
    </alternativeName>
</protein>
<dbReference type="GO" id="GO:0006310">
    <property type="term" value="P:DNA recombination"/>
    <property type="evidence" value="ECO:0007669"/>
    <property type="project" value="UniProtKB-UniRule"/>
</dbReference>
<comment type="similarity">
    <text evidence="4">Belongs to the RecO family.</text>
</comment>
<accession>K1KTD0</accession>
<evidence type="ECO:0000313" key="6">
    <source>
        <dbReference type="EMBL" id="EKB47435.1"/>
    </source>
</evidence>
<dbReference type="Pfam" id="PF02565">
    <property type="entry name" value="RecO_C"/>
    <property type="match status" value="1"/>
</dbReference>
<dbReference type="PATRIC" id="fig|1225176.3.peg.4239"/>
<evidence type="ECO:0000256" key="1">
    <source>
        <dbReference type="ARBA" id="ARBA00022763"/>
    </source>
</evidence>
<dbReference type="InterPro" id="IPR022572">
    <property type="entry name" value="DNA_rep/recomb_RecO_N"/>
</dbReference>
<evidence type="ECO:0000256" key="3">
    <source>
        <dbReference type="ARBA" id="ARBA00023204"/>
    </source>
</evidence>